<protein>
    <submittedName>
        <fullName evidence="3">Uncharacterized protein</fullName>
    </submittedName>
</protein>
<dbReference type="RefSeq" id="WP_244803660.1">
    <property type="nucleotide sequence ID" value="NZ_JALIEA010000011.1"/>
</dbReference>
<proteinExistence type="predicted"/>
<keyword evidence="1" id="KW-0175">Coiled coil</keyword>
<evidence type="ECO:0000256" key="1">
    <source>
        <dbReference type="SAM" id="Coils"/>
    </source>
</evidence>
<dbReference type="AlphaFoldDB" id="A0A9X2B1N2"/>
<comment type="caution">
    <text evidence="3">The sequence shown here is derived from an EMBL/GenBank/DDBJ whole genome shotgun (WGS) entry which is preliminary data.</text>
</comment>
<feature type="region of interest" description="Disordered" evidence="2">
    <location>
        <begin position="79"/>
        <end position="107"/>
    </location>
</feature>
<gene>
    <name evidence="3" type="ORF">MUN33_04225</name>
</gene>
<evidence type="ECO:0000256" key="2">
    <source>
        <dbReference type="SAM" id="MobiDB-lite"/>
    </source>
</evidence>
<evidence type="ECO:0000313" key="4">
    <source>
        <dbReference type="Proteomes" id="UP001139207"/>
    </source>
</evidence>
<name>A0A9X2B1N2_9CORY</name>
<reference evidence="3" key="1">
    <citation type="submission" date="2022-04" db="EMBL/GenBank/DDBJ databases">
        <title>Corynebacterium kalidii LD5P10.</title>
        <authorList>
            <person name="Sun J.Q."/>
        </authorList>
    </citation>
    <scope>NUCLEOTIDE SEQUENCE</scope>
    <source>
        <strain evidence="3">LD5P10</strain>
    </source>
</reference>
<feature type="compositionally biased region" description="Basic and acidic residues" evidence="2">
    <location>
        <begin position="94"/>
        <end position="107"/>
    </location>
</feature>
<sequence length="107" mass="11989">MTVPGPAEPSDPAEGQLERILVDAEDALRALREELAEHRRSREQHDAVDQLPHLINASTEKWANTRLFLEELLEELRANRQGGDLPSRSPRAADSPRHPQDPGRDDG</sequence>
<feature type="coiled-coil region" evidence="1">
    <location>
        <begin position="14"/>
        <end position="48"/>
    </location>
</feature>
<keyword evidence="4" id="KW-1185">Reference proteome</keyword>
<dbReference type="EMBL" id="JALIEA010000011">
    <property type="protein sequence ID" value="MCJ7857925.1"/>
    <property type="molecule type" value="Genomic_DNA"/>
</dbReference>
<dbReference type="Proteomes" id="UP001139207">
    <property type="component" value="Unassembled WGS sequence"/>
</dbReference>
<organism evidence="3 4">
    <name type="scientific">Corynebacterium kalidii</name>
    <dbReference type="NCBI Taxonomy" id="2931982"/>
    <lineage>
        <taxon>Bacteria</taxon>
        <taxon>Bacillati</taxon>
        <taxon>Actinomycetota</taxon>
        <taxon>Actinomycetes</taxon>
        <taxon>Mycobacteriales</taxon>
        <taxon>Corynebacteriaceae</taxon>
        <taxon>Corynebacterium</taxon>
    </lineage>
</organism>
<evidence type="ECO:0000313" key="3">
    <source>
        <dbReference type="EMBL" id="MCJ7857925.1"/>
    </source>
</evidence>
<accession>A0A9X2B1N2</accession>